<dbReference type="PANTHER" id="PTHR21301:SF12">
    <property type="match status" value="1"/>
</dbReference>
<dbReference type="PROSITE" id="PS50878">
    <property type="entry name" value="RT_POL"/>
    <property type="match status" value="1"/>
</dbReference>
<feature type="domain" description="GIY-YIG" evidence="1">
    <location>
        <begin position="423"/>
        <end position="522"/>
    </location>
</feature>
<keyword evidence="3" id="KW-1185">Reference proteome</keyword>
<dbReference type="Pfam" id="PF00078">
    <property type="entry name" value="RVT_1"/>
    <property type="match status" value="1"/>
</dbReference>
<accession>A0A6P8QHT3</accession>
<evidence type="ECO:0000313" key="3">
    <source>
        <dbReference type="Proteomes" id="UP000515159"/>
    </source>
</evidence>
<evidence type="ECO:0000259" key="1">
    <source>
        <dbReference type="PROSITE" id="PS50164"/>
    </source>
</evidence>
<dbReference type="PANTHER" id="PTHR21301">
    <property type="entry name" value="REVERSE TRANSCRIPTASE"/>
    <property type="match status" value="1"/>
</dbReference>
<reference evidence="4" key="1">
    <citation type="submission" date="2025-08" db="UniProtKB">
        <authorList>
            <consortium name="RefSeq"/>
        </authorList>
    </citation>
    <scope>IDENTIFICATION</scope>
</reference>
<evidence type="ECO:0000259" key="2">
    <source>
        <dbReference type="PROSITE" id="PS50878"/>
    </source>
</evidence>
<dbReference type="AlphaFoldDB" id="A0A6P8QHT3"/>
<gene>
    <name evidence="4" type="primary">LOC117358730</name>
</gene>
<organism evidence="3 4">
    <name type="scientific">Geotrypetes seraphini</name>
    <name type="common">Gaboon caecilian</name>
    <name type="synonym">Caecilia seraphini</name>
    <dbReference type="NCBI Taxonomy" id="260995"/>
    <lineage>
        <taxon>Eukaryota</taxon>
        <taxon>Metazoa</taxon>
        <taxon>Chordata</taxon>
        <taxon>Craniata</taxon>
        <taxon>Vertebrata</taxon>
        <taxon>Euteleostomi</taxon>
        <taxon>Amphibia</taxon>
        <taxon>Gymnophiona</taxon>
        <taxon>Geotrypetes</taxon>
    </lineage>
</organism>
<name>A0A6P8QHT3_GEOSA</name>
<dbReference type="Pfam" id="PF26215">
    <property type="entry name" value="HTH_animal"/>
    <property type="match status" value="1"/>
</dbReference>
<feature type="domain" description="Reverse transcriptase" evidence="2">
    <location>
        <begin position="1"/>
        <end position="228"/>
    </location>
</feature>
<dbReference type="SUPFAM" id="SSF56672">
    <property type="entry name" value="DNA/RNA polymerases"/>
    <property type="match status" value="1"/>
</dbReference>
<sequence length="530" mass="62821">MSSKGSLLEPLSTFVDEFLKPEVIKIPSYIKDSRDIMIKLEQIDIESFPYILVTLDVVSLYTSIPQFEALEVVKEVLERRIRPHTIPTNFILNLAQIAMKENFFHYNKTFYLQKSGVAMGAVFAPSIANLYMCEFERIWIQHSPFDNNISKWFRYIDDILLLWKGSVDSLNQFIQWLNNCDENIQFTMKYSTKQIEYLDLIIIQTSNSFEFDLYVKPTDKNTFLDFSSCHPYGLKKNLPFSQLLRIKRNCTKENDYSKHSKDFLRKLKTRGYPKQVLKYSQKRARYTHREWLIHEEQHLHQDVQEDHSTEQSKEEIMTCVLKYFNKGSELAQIFRNNWKIVQSLSCFENTELRIAYSRERNLKEIFTPMRDITDKENSYGLLPNGFHRCGHCSICAITVSQNSFINTQDGKIYHIKKFLTCSSNFVIYMIMCPCHKIYIGMTTRSFRTRLIEHKSNIKLNKRSAPLVEHCNTAKHKFEDLKCCCIDKEEDHHRGGDRKKRLAQREIRWIYRLQTMSPKGLNSTIDWKVFY</sequence>
<dbReference type="InterPro" id="IPR043502">
    <property type="entry name" value="DNA/RNA_pol_sf"/>
</dbReference>
<evidence type="ECO:0000313" key="4">
    <source>
        <dbReference type="RefSeq" id="XP_033796209.1"/>
    </source>
</evidence>
<dbReference type="InParanoid" id="A0A6P8QHT3"/>
<dbReference type="CDD" id="cd10442">
    <property type="entry name" value="GIY-YIG_PLEs"/>
    <property type="match status" value="1"/>
</dbReference>
<dbReference type="InterPro" id="IPR000305">
    <property type="entry name" value="GIY-YIG_endonuc"/>
</dbReference>
<dbReference type="InterPro" id="IPR000477">
    <property type="entry name" value="RT_dom"/>
</dbReference>
<protein>
    <submittedName>
        <fullName evidence="4">Uncharacterized protein LOC117358730</fullName>
    </submittedName>
</protein>
<dbReference type="RefSeq" id="XP_033796209.1">
    <property type="nucleotide sequence ID" value="XM_033940318.1"/>
</dbReference>
<proteinExistence type="predicted"/>
<dbReference type="InterPro" id="IPR058912">
    <property type="entry name" value="HTH_animal"/>
</dbReference>
<dbReference type="PROSITE" id="PS50164">
    <property type="entry name" value="GIY_YIG"/>
    <property type="match status" value="1"/>
</dbReference>
<dbReference type="GeneID" id="117358730"/>
<dbReference type="KEGG" id="gsh:117358730"/>
<dbReference type="Proteomes" id="UP000515159">
    <property type="component" value="Chromosome 4"/>
</dbReference>